<dbReference type="Proteomes" id="UP000026915">
    <property type="component" value="Chromosome 4"/>
</dbReference>
<dbReference type="InParanoid" id="A0A061EMH1"/>
<protein>
    <submittedName>
        <fullName evidence="1">Uncharacterized protein</fullName>
    </submittedName>
</protein>
<sequence length="84" mass="10107">MPSWPYIKSRGCKTLTCLHINKYSVSYFCYVMIMLKKRHKTWFVLYWEDVSSFVCGPDLEAERMSVNYPRKEFLQSILFLVIHC</sequence>
<organism evidence="1 2">
    <name type="scientific">Theobroma cacao</name>
    <name type="common">Cacao</name>
    <name type="synonym">Cocoa</name>
    <dbReference type="NCBI Taxonomy" id="3641"/>
    <lineage>
        <taxon>Eukaryota</taxon>
        <taxon>Viridiplantae</taxon>
        <taxon>Streptophyta</taxon>
        <taxon>Embryophyta</taxon>
        <taxon>Tracheophyta</taxon>
        <taxon>Spermatophyta</taxon>
        <taxon>Magnoliopsida</taxon>
        <taxon>eudicotyledons</taxon>
        <taxon>Gunneridae</taxon>
        <taxon>Pentapetalae</taxon>
        <taxon>rosids</taxon>
        <taxon>malvids</taxon>
        <taxon>Malvales</taxon>
        <taxon>Malvaceae</taxon>
        <taxon>Byttnerioideae</taxon>
        <taxon>Theobroma</taxon>
    </lineage>
</organism>
<gene>
    <name evidence="1" type="ORF">TCM_020898</name>
</gene>
<dbReference type="EMBL" id="CM001882">
    <property type="protein sequence ID" value="EOY06051.1"/>
    <property type="molecule type" value="Genomic_DNA"/>
</dbReference>
<keyword evidence="2" id="KW-1185">Reference proteome</keyword>
<dbReference type="HOGENOM" id="CLU_2532014_0_0_1"/>
<reference evidence="1 2" key="1">
    <citation type="journal article" date="2013" name="Genome Biol.">
        <title>The genome sequence of the most widely cultivated cacao type and its use to identify candidate genes regulating pod color.</title>
        <authorList>
            <person name="Motamayor J.C."/>
            <person name="Mockaitis K."/>
            <person name="Schmutz J."/>
            <person name="Haiminen N."/>
            <person name="Iii D.L."/>
            <person name="Cornejo O."/>
            <person name="Findley S.D."/>
            <person name="Zheng P."/>
            <person name="Utro F."/>
            <person name="Royaert S."/>
            <person name="Saski C."/>
            <person name="Jenkins J."/>
            <person name="Podicheti R."/>
            <person name="Zhao M."/>
            <person name="Scheffler B.E."/>
            <person name="Stack J.C."/>
            <person name="Feltus F.A."/>
            <person name="Mustiga G.M."/>
            <person name="Amores F."/>
            <person name="Phillips W."/>
            <person name="Marelli J.P."/>
            <person name="May G.D."/>
            <person name="Shapiro H."/>
            <person name="Ma J."/>
            <person name="Bustamante C.D."/>
            <person name="Schnell R.J."/>
            <person name="Main D."/>
            <person name="Gilbert D."/>
            <person name="Parida L."/>
            <person name="Kuhn D.N."/>
        </authorList>
    </citation>
    <scope>NUCLEOTIDE SEQUENCE [LARGE SCALE GENOMIC DNA]</scope>
    <source>
        <strain evidence="2">cv. Matina 1-6</strain>
    </source>
</reference>
<name>A0A061EMH1_THECC</name>
<evidence type="ECO:0000313" key="1">
    <source>
        <dbReference type="EMBL" id="EOY06051.1"/>
    </source>
</evidence>
<evidence type="ECO:0000313" key="2">
    <source>
        <dbReference type="Proteomes" id="UP000026915"/>
    </source>
</evidence>
<accession>A0A061EMH1</accession>
<proteinExistence type="predicted"/>
<dbReference type="Gramene" id="EOY06051">
    <property type="protein sequence ID" value="EOY06051"/>
    <property type="gene ID" value="TCM_020898"/>
</dbReference>
<dbReference type="AlphaFoldDB" id="A0A061EMH1"/>